<dbReference type="Pfam" id="PF06985">
    <property type="entry name" value="HET"/>
    <property type="match status" value="1"/>
</dbReference>
<reference evidence="2 3" key="1">
    <citation type="journal article" date="2019" name="Nat. Ecol. Evol.">
        <title>Megaphylogeny resolves global patterns of mushroom evolution.</title>
        <authorList>
            <person name="Varga T."/>
            <person name="Krizsan K."/>
            <person name="Foldi C."/>
            <person name="Dima B."/>
            <person name="Sanchez-Garcia M."/>
            <person name="Sanchez-Ramirez S."/>
            <person name="Szollosi G.J."/>
            <person name="Szarkandi J.G."/>
            <person name="Papp V."/>
            <person name="Albert L."/>
            <person name="Andreopoulos W."/>
            <person name="Angelini C."/>
            <person name="Antonin V."/>
            <person name="Barry K.W."/>
            <person name="Bougher N.L."/>
            <person name="Buchanan P."/>
            <person name="Buyck B."/>
            <person name="Bense V."/>
            <person name="Catcheside P."/>
            <person name="Chovatia M."/>
            <person name="Cooper J."/>
            <person name="Damon W."/>
            <person name="Desjardin D."/>
            <person name="Finy P."/>
            <person name="Geml J."/>
            <person name="Haridas S."/>
            <person name="Hughes K."/>
            <person name="Justo A."/>
            <person name="Karasinski D."/>
            <person name="Kautmanova I."/>
            <person name="Kiss B."/>
            <person name="Kocsube S."/>
            <person name="Kotiranta H."/>
            <person name="LaButti K.M."/>
            <person name="Lechner B.E."/>
            <person name="Liimatainen K."/>
            <person name="Lipzen A."/>
            <person name="Lukacs Z."/>
            <person name="Mihaltcheva S."/>
            <person name="Morgado L.N."/>
            <person name="Niskanen T."/>
            <person name="Noordeloos M.E."/>
            <person name="Ohm R.A."/>
            <person name="Ortiz-Santana B."/>
            <person name="Ovrebo C."/>
            <person name="Racz N."/>
            <person name="Riley R."/>
            <person name="Savchenko A."/>
            <person name="Shiryaev A."/>
            <person name="Soop K."/>
            <person name="Spirin V."/>
            <person name="Szebenyi C."/>
            <person name="Tomsovsky M."/>
            <person name="Tulloss R.E."/>
            <person name="Uehling J."/>
            <person name="Grigoriev I.V."/>
            <person name="Vagvolgyi C."/>
            <person name="Papp T."/>
            <person name="Martin F.M."/>
            <person name="Miettinen O."/>
            <person name="Hibbett D.S."/>
            <person name="Nagy L.G."/>
        </authorList>
    </citation>
    <scope>NUCLEOTIDE SEQUENCE [LARGE SCALE GENOMIC DNA]</scope>
    <source>
        <strain evidence="2 3">CBS 962.96</strain>
    </source>
</reference>
<name>A0A4S8M0M4_DENBC</name>
<sequence length="700" mass="80709">MRLLNTETFKVEEFITDIPTYAILSHTWEKDEVTLQDIQDLNVARQKAGWSKVWNACQYVRRYKFQWIWIDTCCIDKSSSAELSEALNSMYKYYEDGRVCIAYLSDTLMEEKAMDLEKLKESRWFTRGWTLQELIAPHFMVFLDQDWKMIGTRFSMQDTISEVTSIPVKVFEQKELDGYSIAQKMSWAASRRTTREEDMAYCLMGLFGVSMPPIYGEGAAKAFMRLQQEIIKYSDDRSIFAWVASQDLRDRGLFASSPSEFELSGEIGKSDSEDLGDKSSFSFGNNGLRIHLPLYHRPSMGKDIHVASLHCQAAGRFVGIYLQKQEHRYIRWRPRLPLPRIDRSSADLHEVVVKESTAVRPSQQIKNSYSFPIEFKFDPQIIALDEIYYAVYSGDIATHIGRDPSYLLIHYFTLRTKKGQEVDVEISAVIQDDNIPVIDVKPGHNGRSLSSNRTLLEDSFVLSVMNDNALLSCFTHVTGGCLSERVVEFNILPYNARFQLCRPQINESSPRASSSTALDFIVDINSNRDYIFSSPHSMFPYNLPWRHDDKIAYVSFSKRGGQCDPHCVFAYRLTAWKFVIIALGLRTESNCHIPWIDVDTVQSDSEEISISDIWKSYLPSGSRYKSRPDGLARISLEEFGPLTVTVENTSEPNFYHVVIKDEWYSQPNWRPWEGASSNSLSEGRGLWESTYRRLRSTWER</sequence>
<accession>A0A4S8M0M4</accession>
<organism evidence="2 3">
    <name type="scientific">Dendrothele bispora (strain CBS 962.96)</name>
    <dbReference type="NCBI Taxonomy" id="1314807"/>
    <lineage>
        <taxon>Eukaryota</taxon>
        <taxon>Fungi</taxon>
        <taxon>Dikarya</taxon>
        <taxon>Basidiomycota</taxon>
        <taxon>Agaricomycotina</taxon>
        <taxon>Agaricomycetes</taxon>
        <taxon>Agaricomycetidae</taxon>
        <taxon>Agaricales</taxon>
        <taxon>Agaricales incertae sedis</taxon>
        <taxon>Dendrothele</taxon>
    </lineage>
</organism>
<dbReference type="PANTHER" id="PTHR10622:SF10">
    <property type="entry name" value="HET DOMAIN-CONTAINING PROTEIN"/>
    <property type="match status" value="1"/>
</dbReference>
<dbReference type="EMBL" id="ML179196">
    <property type="protein sequence ID" value="THU95586.1"/>
    <property type="molecule type" value="Genomic_DNA"/>
</dbReference>
<evidence type="ECO:0000313" key="3">
    <source>
        <dbReference type="Proteomes" id="UP000297245"/>
    </source>
</evidence>
<dbReference type="InterPro" id="IPR010730">
    <property type="entry name" value="HET"/>
</dbReference>
<protein>
    <submittedName>
        <fullName evidence="2">HET-domain-containing protein</fullName>
    </submittedName>
</protein>
<dbReference type="AlphaFoldDB" id="A0A4S8M0M4"/>
<proteinExistence type="predicted"/>
<dbReference type="PANTHER" id="PTHR10622">
    <property type="entry name" value="HET DOMAIN-CONTAINING PROTEIN"/>
    <property type="match status" value="1"/>
</dbReference>
<keyword evidence="3" id="KW-1185">Reference proteome</keyword>
<feature type="domain" description="Heterokaryon incompatibility" evidence="1">
    <location>
        <begin position="21"/>
        <end position="109"/>
    </location>
</feature>
<dbReference type="Proteomes" id="UP000297245">
    <property type="component" value="Unassembled WGS sequence"/>
</dbReference>
<dbReference type="OrthoDB" id="5122891at2759"/>
<gene>
    <name evidence="2" type="ORF">K435DRAFT_859369</name>
</gene>
<evidence type="ECO:0000313" key="2">
    <source>
        <dbReference type="EMBL" id="THU95586.1"/>
    </source>
</evidence>
<evidence type="ECO:0000259" key="1">
    <source>
        <dbReference type="Pfam" id="PF06985"/>
    </source>
</evidence>